<name>A0A2J7RK56_9NEOP</name>
<gene>
    <name evidence="2" type="ORF">B7P43_G01459</name>
</gene>
<dbReference type="GO" id="GO:0007018">
    <property type="term" value="P:microtubule-based movement"/>
    <property type="evidence" value="ECO:0007669"/>
    <property type="project" value="InterPro"/>
</dbReference>
<evidence type="ECO:0000313" key="2">
    <source>
        <dbReference type="EMBL" id="PNF41189.1"/>
    </source>
</evidence>
<evidence type="ECO:0000256" key="1">
    <source>
        <dbReference type="ARBA" id="ARBA00008887"/>
    </source>
</evidence>
<dbReference type="AlphaFoldDB" id="A0A2J7RK56"/>
<reference evidence="2 3" key="1">
    <citation type="submission" date="2017-12" db="EMBL/GenBank/DDBJ databases">
        <title>Hemimetabolous genomes reveal molecular basis of termite eusociality.</title>
        <authorList>
            <person name="Harrison M.C."/>
            <person name="Jongepier E."/>
            <person name="Robertson H.M."/>
            <person name="Arning N."/>
            <person name="Bitard-Feildel T."/>
            <person name="Chao H."/>
            <person name="Childers C.P."/>
            <person name="Dinh H."/>
            <person name="Doddapaneni H."/>
            <person name="Dugan S."/>
            <person name="Gowin J."/>
            <person name="Greiner C."/>
            <person name="Han Y."/>
            <person name="Hu H."/>
            <person name="Hughes D.S.T."/>
            <person name="Huylmans A.-K."/>
            <person name="Kemena C."/>
            <person name="Kremer L.P.M."/>
            <person name="Lee S.L."/>
            <person name="Lopez-Ezquerra A."/>
            <person name="Mallet L."/>
            <person name="Monroy-Kuhn J.M."/>
            <person name="Moser A."/>
            <person name="Murali S.C."/>
            <person name="Muzny D.M."/>
            <person name="Otani S."/>
            <person name="Piulachs M.-D."/>
            <person name="Poelchau M."/>
            <person name="Qu J."/>
            <person name="Schaub F."/>
            <person name="Wada-Katsumata A."/>
            <person name="Worley K.C."/>
            <person name="Xie Q."/>
            <person name="Ylla G."/>
            <person name="Poulsen M."/>
            <person name="Gibbs R.A."/>
            <person name="Schal C."/>
            <person name="Richards S."/>
            <person name="Belles X."/>
            <person name="Korb J."/>
            <person name="Bornberg-Bauer E."/>
        </authorList>
    </citation>
    <scope>NUCLEOTIDE SEQUENCE [LARGE SCALE GENOMIC DNA]</scope>
    <source>
        <tissue evidence="2">Whole body</tissue>
    </source>
</reference>
<comment type="similarity">
    <text evidence="1">Belongs to the dynein heavy chain family.</text>
</comment>
<comment type="caution">
    <text evidence="2">The sequence shown here is derived from an EMBL/GenBank/DDBJ whole genome shotgun (WGS) entry which is preliminary data.</text>
</comment>
<dbReference type="GO" id="GO:0045505">
    <property type="term" value="F:dynein intermediate chain binding"/>
    <property type="evidence" value="ECO:0007669"/>
    <property type="project" value="InterPro"/>
</dbReference>
<protein>
    <recommendedName>
        <fullName evidence="4">Dynein heavy chain tail domain-containing protein</fullName>
    </recommendedName>
</protein>
<evidence type="ECO:0008006" key="4">
    <source>
        <dbReference type="Google" id="ProtNLM"/>
    </source>
</evidence>
<keyword evidence="3" id="KW-1185">Reference proteome</keyword>
<dbReference type="PANTHER" id="PTHR46532:SF4">
    <property type="entry name" value="AAA+ ATPASE DOMAIN-CONTAINING PROTEIN"/>
    <property type="match status" value="1"/>
</dbReference>
<dbReference type="Proteomes" id="UP000235965">
    <property type="component" value="Unassembled WGS sequence"/>
</dbReference>
<dbReference type="OrthoDB" id="14187at2759"/>
<sequence>MGDSLEGGTGDSPAVAESVAIVEYCTFATYLKKAVTILLPEDEDIISPALTAALSDRSNQDCIQKFLSDPQVSCLLIQRASSKDEDGDQSAEGEEEKDAVTYCVSNEVHFTNPKMSSMVCIKRGAVVEADKAIHSQLRLINFSEGSPYETLHAFISKTMAPYFKSYVKESGRADRDGDKMAPSVEKKMAELEMGLLHLQQNIDIPEISLPVHQTVAAVIKRCGDEGRKPKVADFGEKVEDSSFLNQLQNGVNRWIKEIQKV</sequence>
<proteinExistence type="inferred from homology"/>
<dbReference type="GO" id="GO:0005858">
    <property type="term" value="C:axonemal dynein complex"/>
    <property type="evidence" value="ECO:0007669"/>
    <property type="project" value="TreeGrafter"/>
</dbReference>
<organism evidence="2 3">
    <name type="scientific">Cryptotermes secundus</name>
    <dbReference type="NCBI Taxonomy" id="105785"/>
    <lineage>
        <taxon>Eukaryota</taxon>
        <taxon>Metazoa</taxon>
        <taxon>Ecdysozoa</taxon>
        <taxon>Arthropoda</taxon>
        <taxon>Hexapoda</taxon>
        <taxon>Insecta</taxon>
        <taxon>Pterygota</taxon>
        <taxon>Neoptera</taxon>
        <taxon>Polyneoptera</taxon>
        <taxon>Dictyoptera</taxon>
        <taxon>Blattodea</taxon>
        <taxon>Blattoidea</taxon>
        <taxon>Termitoidae</taxon>
        <taxon>Kalotermitidae</taxon>
        <taxon>Cryptotermitinae</taxon>
        <taxon>Cryptotermes</taxon>
    </lineage>
</organism>
<dbReference type="InterPro" id="IPR026983">
    <property type="entry name" value="DHC"/>
</dbReference>
<dbReference type="EMBL" id="NEVH01002981">
    <property type="protein sequence ID" value="PNF41189.1"/>
    <property type="molecule type" value="Genomic_DNA"/>
</dbReference>
<evidence type="ECO:0000313" key="3">
    <source>
        <dbReference type="Proteomes" id="UP000235965"/>
    </source>
</evidence>
<dbReference type="GO" id="GO:0051959">
    <property type="term" value="F:dynein light intermediate chain binding"/>
    <property type="evidence" value="ECO:0007669"/>
    <property type="project" value="InterPro"/>
</dbReference>
<dbReference type="PANTHER" id="PTHR46532">
    <property type="entry name" value="MALE FERTILITY FACTOR KL5"/>
    <property type="match status" value="1"/>
</dbReference>
<accession>A0A2J7RK56</accession>